<dbReference type="RefSeq" id="WP_071453555.1">
    <property type="nucleotide sequence ID" value="NZ_CP017675.1"/>
</dbReference>
<gene>
    <name evidence="2" type="ORF">GlitD10_0564</name>
</gene>
<evidence type="ECO:0008006" key="4">
    <source>
        <dbReference type="Google" id="ProtNLM"/>
    </source>
</evidence>
<feature type="region of interest" description="Disordered" evidence="1">
    <location>
        <begin position="71"/>
        <end position="95"/>
    </location>
</feature>
<dbReference type="EMBL" id="CP017675">
    <property type="protein sequence ID" value="APB32878.1"/>
    <property type="molecule type" value="Genomic_DNA"/>
</dbReference>
<proteinExistence type="predicted"/>
<evidence type="ECO:0000313" key="2">
    <source>
        <dbReference type="EMBL" id="APB32878.1"/>
    </source>
</evidence>
<dbReference type="OrthoDB" id="542362at2"/>
<keyword evidence="3" id="KW-1185">Reference proteome</keyword>
<organism evidence="2 3">
    <name type="scientific">Gloeomargarita lithophora Alchichica-D10</name>
    <dbReference type="NCBI Taxonomy" id="1188229"/>
    <lineage>
        <taxon>Bacteria</taxon>
        <taxon>Bacillati</taxon>
        <taxon>Cyanobacteriota</taxon>
        <taxon>Cyanophyceae</taxon>
        <taxon>Gloeomargaritales</taxon>
        <taxon>Gloeomargaritaceae</taxon>
        <taxon>Gloeomargarita</taxon>
    </lineage>
</organism>
<evidence type="ECO:0000313" key="3">
    <source>
        <dbReference type="Proteomes" id="UP000180235"/>
    </source>
</evidence>
<dbReference type="AlphaFoldDB" id="A0A1J0AAC2"/>
<dbReference type="Pfam" id="PF11332">
    <property type="entry name" value="DUF3134"/>
    <property type="match status" value="1"/>
</dbReference>
<reference evidence="2 3" key="1">
    <citation type="submission" date="2016-10" db="EMBL/GenBank/DDBJ databases">
        <title>Description of Gloeomargarita lithophora gen. nov., sp. nov., a thylakoid-bearing basal-branching cyanobacterium with intracellular carbonates, and proposal for Gloeomargaritales ord. nov.</title>
        <authorList>
            <person name="Moreira D."/>
            <person name="Tavera R."/>
            <person name="Benzerara K."/>
            <person name="Skouri-Panet F."/>
            <person name="Couradeau E."/>
            <person name="Gerard E."/>
            <person name="Loussert C."/>
            <person name="Novelo E."/>
            <person name="Zivanovic Y."/>
            <person name="Lopez-Garcia P."/>
        </authorList>
    </citation>
    <scope>NUCLEOTIDE SEQUENCE [LARGE SCALE GENOMIC DNA]</scope>
    <source>
        <strain evidence="2 3">D10</strain>
    </source>
</reference>
<dbReference type="STRING" id="1188229.GlitD10_0564"/>
<evidence type="ECO:0000256" key="1">
    <source>
        <dbReference type="SAM" id="MobiDB-lite"/>
    </source>
</evidence>
<sequence>MTPPESSALNPLADAPIFIPTLRETSINEPAGLIPTPANASIVNWLEATGRMDVNPVQDYRSLYDEDGEAIDDFTADEGDLYEEDDLGDDEGDDY</sequence>
<dbReference type="KEGG" id="glt:GlitD10_0564"/>
<dbReference type="Proteomes" id="UP000180235">
    <property type="component" value="Chromosome"/>
</dbReference>
<name>A0A1J0AAC2_9CYAN</name>
<dbReference type="InterPro" id="IPR021481">
    <property type="entry name" value="DUF3134"/>
</dbReference>
<protein>
    <recommendedName>
        <fullName evidence="4">DUF3134 domain-containing protein</fullName>
    </recommendedName>
</protein>
<accession>A0A1J0AAC2</accession>